<evidence type="ECO:0000313" key="4">
    <source>
        <dbReference type="Proteomes" id="UP000278252"/>
    </source>
</evidence>
<protein>
    <recommendedName>
        <fullName evidence="5">Intracellular proteinase inhibitor BsuPI domain-containing protein</fullName>
    </recommendedName>
</protein>
<organism evidence="2 3">
    <name type="scientific">Methanohalophilus portucalensis FDF-1</name>
    <dbReference type="NCBI Taxonomy" id="523843"/>
    <lineage>
        <taxon>Archaea</taxon>
        <taxon>Methanobacteriati</taxon>
        <taxon>Methanobacteriota</taxon>
        <taxon>Stenosarchaea group</taxon>
        <taxon>Methanomicrobia</taxon>
        <taxon>Methanosarcinales</taxon>
        <taxon>Methanosarcinaceae</taxon>
        <taxon>Methanohalophilus</taxon>
    </lineage>
</organism>
<evidence type="ECO:0000313" key="2">
    <source>
        <dbReference type="EMBL" id="SMH37084.1"/>
    </source>
</evidence>
<reference evidence="3" key="2">
    <citation type="submission" date="2017-04" db="EMBL/GenBank/DDBJ databases">
        <authorList>
            <person name="Varghese N."/>
            <person name="Submissions S."/>
        </authorList>
    </citation>
    <scope>NUCLEOTIDE SEQUENCE [LARGE SCALE GENOMIC DNA]</scope>
    <source>
        <strain evidence="3">FDF-1</strain>
    </source>
</reference>
<dbReference type="EMBL" id="FXBN01000002">
    <property type="protein sequence ID" value="SMH37084.1"/>
    <property type="molecule type" value="Genomic_DNA"/>
</dbReference>
<keyword evidence="3" id="KW-1185">Reference proteome</keyword>
<dbReference type="Proteomes" id="UP000278252">
    <property type="component" value="Unassembled WGS sequence"/>
</dbReference>
<evidence type="ECO:0000313" key="3">
    <source>
        <dbReference type="Proteomes" id="UP000193969"/>
    </source>
</evidence>
<dbReference type="RefSeq" id="WP_072360331.1">
    <property type="nucleotide sequence ID" value="NZ_FXBN01000002.1"/>
</dbReference>
<sequence length="188" mass="21538">MKGIGIFGVILLLIVALVTAGCISGNYSTKSNETSVPNENYRSEYQTGELNFTVVPEKTKVEEGEKFKIYLTLTNVGNNTINVWRMREQTSYDINFWKYVDIPSLSIKGYDRVDYICPVIMRLPLRNEDLIELSPNESINDTRNSECWSLKKGEYTLNVVYHTFTGEEITKPYWIGEIQSNNVTIVVE</sequence>
<reference evidence="2" key="1">
    <citation type="submission" date="2017-04" db="EMBL/GenBank/DDBJ databases">
        <authorList>
            <person name="Afonso C.L."/>
            <person name="Miller P.J."/>
            <person name="Scott M.A."/>
            <person name="Spackman E."/>
            <person name="Goraichik I."/>
            <person name="Dimitrov K.M."/>
            <person name="Suarez D.L."/>
            <person name="Swayne D.E."/>
        </authorList>
    </citation>
    <scope>NUCLEOTIDE SEQUENCE [LARGE SCALE GENOMIC DNA]</scope>
    <source>
        <strain evidence="2">FDF-1</strain>
    </source>
</reference>
<name>A0A1X7NI70_9EURY</name>
<dbReference type="PROSITE" id="PS51257">
    <property type="entry name" value="PROKAR_LIPOPROTEIN"/>
    <property type="match status" value="1"/>
</dbReference>
<dbReference type="Proteomes" id="UP000193969">
    <property type="component" value="Unassembled WGS sequence"/>
</dbReference>
<reference evidence="1 4" key="3">
    <citation type="submission" date="2018-10" db="EMBL/GenBank/DDBJ databases">
        <title>Cultivation of a novel Methanohalophilus strain from Kebrit Deep of the Red Sea and a genomic comparison of members of the genus Methanohalophilus.</title>
        <authorList>
            <person name="Guan Y."/>
            <person name="Ngugi D.K."/>
            <person name="Stingl U."/>
        </authorList>
    </citation>
    <scope>NUCLEOTIDE SEQUENCE [LARGE SCALE GENOMIC DNA]</scope>
    <source>
        <strain evidence="1 4">DSM 7471</strain>
    </source>
</reference>
<dbReference type="AlphaFoldDB" id="A0A1X7NI70"/>
<accession>A0A1X7NI70</accession>
<proteinExistence type="predicted"/>
<evidence type="ECO:0008006" key="5">
    <source>
        <dbReference type="Google" id="ProtNLM"/>
    </source>
</evidence>
<gene>
    <name evidence="1" type="ORF">EFE41_09725</name>
    <name evidence="2" type="ORF">SAMN06264941_1121</name>
</gene>
<dbReference type="EMBL" id="RJJH01000015">
    <property type="protein sequence ID" value="RNI08777.1"/>
    <property type="molecule type" value="Genomic_DNA"/>
</dbReference>
<dbReference type="Gene3D" id="2.60.40.2970">
    <property type="match status" value="1"/>
</dbReference>
<evidence type="ECO:0000313" key="1">
    <source>
        <dbReference type="EMBL" id="RNI08777.1"/>
    </source>
</evidence>
<dbReference type="OrthoDB" id="142620at2157"/>